<keyword evidence="3 7" id="KW-1133">Transmembrane helix</keyword>
<dbReference type="EC" id="4.2.2.29" evidence="7"/>
<evidence type="ECO:0000256" key="6">
    <source>
        <dbReference type="ARBA" id="ARBA00023316"/>
    </source>
</evidence>
<accession>A0A1A2Y7J2</accession>
<evidence type="ECO:0000256" key="2">
    <source>
        <dbReference type="ARBA" id="ARBA00022692"/>
    </source>
</evidence>
<evidence type="ECO:0000313" key="10">
    <source>
        <dbReference type="Proteomes" id="UP000093943"/>
    </source>
</evidence>
<dbReference type="HAMAP" id="MF_02065">
    <property type="entry name" value="MltG"/>
    <property type="match status" value="1"/>
</dbReference>
<feature type="site" description="Important for catalytic activity" evidence="7">
    <location>
        <position position="296"/>
    </location>
</feature>
<organism evidence="9 10">
    <name type="scientific">Mycolicibacter sinensis (strain JDM601)</name>
    <name type="common">Mycobacterium sinense</name>
    <dbReference type="NCBI Taxonomy" id="875328"/>
    <lineage>
        <taxon>Bacteria</taxon>
        <taxon>Bacillati</taxon>
        <taxon>Actinomycetota</taxon>
        <taxon>Actinomycetes</taxon>
        <taxon>Mycobacteriales</taxon>
        <taxon>Mycobacteriaceae</taxon>
        <taxon>Mycolicibacter</taxon>
    </lineage>
</organism>
<dbReference type="PANTHER" id="PTHR30518">
    <property type="entry name" value="ENDOLYTIC MUREIN TRANSGLYCOSYLASE"/>
    <property type="match status" value="1"/>
</dbReference>
<evidence type="ECO:0000256" key="4">
    <source>
        <dbReference type="ARBA" id="ARBA00023136"/>
    </source>
</evidence>
<gene>
    <name evidence="7" type="primary">mltG</name>
    <name evidence="9" type="ORF">A5710_14095</name>
</gene>
<evidence type="ECO:0000313" key="9">
    <source>
        <dbReference type="EMBL" id="OBI33041.1"/>
    </source>
</evidence>
<dbReference type="RefSeq" id="WP_064921330.1">
    <property type="nucleotide sequence ID" value="NZ_LZJK01000060.1"/>
</dbReference>
<feature type="transmembrane region" description="Helical" evidence="7">
    <location>
        <begin position="43"/>
        <end position="63"/>
    </location>
</feature>
<feature type="region of interest" description="Disordered" evidence="8">
    <location>
        <begin position="1"/>
        <end position="39"/>
    </location>
</feature>
<evidence type="ECO:0000256" key="3">
    <source>
        <dbReference type="ARBA" id="ARBA00022989"/>
    </source>
</evidence>
<dbReference type="GO" id="GO:0071555">
    <property type="term" value="P:cell wall organization"/>
    <property type="evidence" value="ECO:0007669"/>
    <property type="project" value="UniProtKB-KW"/>
</dbReference>
<dbReference type="OrthoDB" id="9814591at2"/>
<evidence type="ECO:0000256" key="5">
    <source>
        <dbReference type="ARBA" id="ARBA00023239"/>
    </source>
</evidence>
<dbReference type="GO" id="GO:0008932">
    <property type="term" value="F:lytic endotransglycosylase activity"/>
    <property type="evidence" value="ECO:0007669"/>
    <property type="project" value="UniProtKB-UniRule"/>
</dbReference>
<dbReference type="InterPro" id="IPR003770">
    <property type="entry name" value="MLTG-like"/>
</dbReference>
<evidence type="ECO:0000256" key="8">
    <source>
        <dbReference type="SAM" id="MobiDB-lite"/>
    </source>
</evidence>
<comment type="caution">
    <text evidence="9">The sequence shown here is derived from an EMBL/GenBank/DDBJ whole genome shotgun (WGS) entry which is preliminary data.</text>
</comment>
<dbReference type="Pfam" id="PF02618">
    <property type="entry name" value="YceG"/>
    <property type="match status" value="1"/>
</dbReference>
<comment type="function">
    <text evidence="7">Functions as a peptidoglycan terminase that cleaves nascent peptidoglycan strands endolytically to terminate their elongation.</text>
</comment>
<reference evidence="10" key="1">
    <citation type="submission" date="2016-06" db="EMBL/GenBank/DDBJ databases">
        <authorList>
            <person name="Sutton G."/>
            <person name="Brinkac L."/>
            <person name="Sanka R."/>
            <person name="Adams M."/>
            <person name="Lau E."/>
            <person name="Sam S."/>
            <person name="Sreng N."/>
            <person name="Him V."/>
            <person name="Kerleguer A."/>
            <person name="Cheng S."/>
        </authorList>
    </citation>
    <scope>NUCLEOTIDE SEQUENCE [LARGE SCALE GENOMIC DNA]</scope>
    <source>
        <strain evidence="10">E1876</strain>
    </source>
</reference>
<comment type="similarity">
    <text evidence="7">Belongs to the transglycosylase MltG family.</text>
</comment>
<evidence type="ECO:0000256" key="7">
    <source>
        <dbReference type="HAMAP-Rule" id="MF_02065"/>
    </source>
</evidence>
<keyword evidence="4 7" id="KW-0472">Membrane</keyword>
<keyword evidence="6 7" id="KW-0961">Cell wall biogenesis/degradation</keyword>
<keyword evidence="2 7" id="KW-0812">Transmembrane</keyword>
<dbReference type="PANTHER" id="PTHR30518:SF2">
    <property type="entry name" value="ENDOLYTIC MUREIN TRANSGLYCOSYLASE"/>
    <property type="match status" value="1"/>
</dbReference>
<name>A0A1A2Y7J2_MYCSD</name>
<evidence type="ECO:0000256" key="1">
    <source>
        <dbReference type="ARBA" id="ARBA00022475"/>
    </source>
</evidence>
<comment type="subcellular location">
    <subcellularLocation>
        <location evidence="7">Cell membrane</location>
        <topology evidence="7">Single-pass membrane protein</topology>
    </subcellularLocation>
</comment>
<dbReference type="Proteomes" id="UP000093943">
    <property type="component" value="Unassembled WGS sequence"/>
</dbReference>
<comment type="catalytic activity">
    <reaction evidence="7">
        <text>a peptidoglycan chain = a peptidoglycan chain with N-acetyl-1,6-anhydromuramyl-[peptide] at the reducing end + a peptidoglycan chain with N-acetylglucosamine at the non-reducing end.</text>
        <dbReference type="EC" id="4.2.2.29"/>
    </reaction>
</comment>
<keyword evidence="1 7" id="KW-1003">Cell membrane</keyword>
<protein>
    <recommendedName>
        <fullName evidence="7">Endolytic murein transglycosylase</fullName>
        <ecNumber evidence="7">4.2.2.29</ecNumber>
    </recommendedName>
    <alternativeName>
        <fullName evidence="7">Peptidoglycan lytic transglycosylase</fullName>
    </alternativeName>
    <alternativeName>
        <fullName evidence="7">Peptidoglycan polymerization terminase</fullName>
    </alternativeName>
</protein>
<sequence length="417" mass="45469">MADDNRATKAKPAAVGPPRRRMSRTQRAREDRRQRRRHRHRRVVGGLGIVLVTLTVITGVFLGSKLWHSRGPLLDYTGEGGQQVLIEVHEGDFTTAIAETMYGAGVIANVAKFLDVAQHNSAIAAIQPGFYRLRAQIPSATAVQQLTDPANRVGKLVIPEGRQLDDTTDMKTNAVTPGVFTLIAEASCLELNGDRHCLNVQDLRRAAAAETPQALSVPEWALGPVTKMGHDHRRIEGLITAGTWNVDPTAPAPVVLSKVIGQSTAELAKSGLPATAEQLGMSPYELLTVASLVQREALPHDFAKVARVIDNRLNEPQRLEFDSTVNYPLDRQEVATTDADRAKVTPWNTYASAGLPATPICSPGTEALRAAEHPEPGDWLYFVTIDQDGTTLFTHNYQQHLNNIEMALDNGVLDSSR</sequence>
<dbReference type="AlphaFoldDB" id="A0A1A2Y7J2"/>
<keyword evidence="5 7" id="KW-0456">Lyase</keyword>
<dbReference type="GO" id="GO:0009252">
    <property type="term" value="P:peptidoglycan biosynthetic process"/>
    <property type="evidence" value="ECO:0007669"/>
    <property type="project" value="UniProtKB-UniRule"/>
</dbReference>
<proteinExistence type="inferred from homology"/>
<dbReference type="EMBL" id="LZKG01000027">
    <property type="protein sequence ID" value="OBI33041.1"/>
    <property type="molecule type" value="Genomic_DNA"/>
</dbReference>
<dbReference type="GO" id="GO:0005886">
    <property type="term" value="C:plasma membrane"/>
    <property type="evidence" value="ECO:0007669"/>
    <property type="project" value="UniProtKB-SubCell"/>
</dbReference>